<gene>
    <name evidence="1" type="ORF">SAMN05216469_103357</name>
</gene>
<sequence>MENIVGVEVPGLGILSGRDYIHIDRVVQDSSDGLEFKGEINGYLTEKINEEKWIPFTLTFHRVIAFFSCELDTYLNMYISGNAINSDLNIVEDSKWLESMPVRADYDRSELKHYLLFTYDNVYNIIAASFDISF</sequence>
<protein>
    <submittedName>
        <fullName evidence="1">Uncharacterized protein</fullName>
    </submittedName>
</protein>
<dbReference type="RefSeq" id="WP_074831068.1">
    <property type="nucleotide sequence ID" value="NZ_FOAT01000003.1"/>
</dbReference>
<name>A0A1H7IGC1_RUMAL</name>
<proteinExistence type="predicted"/>
<organism evidence="1 2">
    <name type="scientific">Ruminococcus albus</name>
    <dbReference type="NCBI Taxonomy" id="1264"/>
    <lineage>
        <taxon>Bacteria</taxon>
        <taxon>Bacillati</taxon>
        <taxon>Bacillota</taxon>
        <taxon>Clostridia</taxon>
        <taxon>Eubacteriales</taxon>
        <taxon>Oscillospiraceae</taxon>
        <taxon>Ruminococcus</taxon>
    </lineage>
</organism>
<dbReference type="OrthoDB" id="7065603at2"/>
<reference evidence="1 2" key="1">
    <citation type="submission" date="2016-10" db="EMBL/GenBank/DDBJ databases">
        <authorList>
            <person name="de Groot N.N."/>
        </authorList>
    </citation>
    <scope>NUCLEOTIDE SEQUENCE [LARGE SCALE GENOMIC DNA]</scope>
    <source>
        <strain evidence="1 2">KH2T6</strain>
    </source>
</reference>
<evidence type="ECO:0000313" key="1">
    <source>
        <dbReference type="EMBL" id="SEK60807.1"/>
    </source>
</evidence>
<evidence type="ECO:0000313" key="2">
    <source>
        <dbReference type="Proteomes" id="UP000186015"/>
    </source>
</evidence>
<dbReference type="Proteomes" id="UP000186015">
    <property type="component" value="Unassembled WGS sequence"/>
</dbReference>
<dbReference type="AlphaFoldDB" id="A0A1H7IGC1"/>
<dbReference type="EMBL" id="FOAT01000003">
    <property type="protein sequence ID" value="SEK60807.1"/>
    <property type="molecule type" value="Genomic_DNA"/>
</dbReference>
<accession>A0A1H7IGC1</accession>